<feature type="region of interest" description="Disordered" evidence="1">
    <location>
        <begin position="52"/>
        <end position="103"/>
    </location>
</feature>
<protein>
    <recommendedName>
        <fullName evidence="4">DUF222 domain-containing protein</fullName>
    </recommendedName>
</protein>
<comment type="caution">
    <text evidence="2">The sequence shown here is derived from an EMBL/GenBank/DDBJ whole genome shotgun (WGS) entry which is preliminary data.</text>
</comment>
<gene>
    <name evidence="2" type="ORF">GCM10025862_41480</name>
</gene>
<feature type="compositionally biased region" description="Basic and acidic residues" evidence="1">
    <location>
        <begin position="86"/>
        <end position="100"/>
    </location>
</feature>
<evidence type="ECO:0000256" key="1">
    <source>
        <dbReference type="SAM" id="MobiDB-lite"/>
    </source>
</evidence>
<keyword evidence="3" id="KW-1185">Reference proteome</keyword>
<name>A0ABQ6HX26_9MICO</name>
<feature type="compositionally biased region" description="Basic and acidic residues" evidence="1">
    <location>
        <begin position="63"/>
        <end position="75"/>
    </location>
</feature>
<evidence type="ECO:0008006" key="4">
    <source>
        <dbReference type="Google" id="ProtNLM"/>
    </source>
</evidence>
<proteinExistence type="predicted"/>
<reference evidence="3" key="1">
    <citation type="journal article" date="2019" name="Int. J. Syst. Evol. Microbiol.">
        <title>The Global Catalogue of Microorganisms (GCM) 10K type strain sequencing project: providing services to taxonomists for standard genome sequencing and annotation.</title>
        <authorList>
            <consortium name="The Broad Institute Genomics Platform"/>
            <consortium name="The Broad Institute Genome Sequencing Center for Infectious Disease"/>
            <person name="Wu L."/>
            <person name="Ma J."/>
        </authorList>
    </citation>
    <scope>NUCLEOTIDE SEQUENCE [LARGE SCALE GENOMIC DNA]</scope>
    <source>
        <strain evidence="3">NBRC 105830</strain>
    </source>
</reference>
<organism evidence="2 3">
    <name type="scientific">Arsenicicoccus piscis</name>
    <dbReference type="NCBI Taxonomy" id="673954"/>
    <lineage>
        <taxon>Bacteria</taxon>
        <taxon>Bacillati</taxon>
        <taxon>Actinomycetota</taxon>
        <taxon>Actinomycetes</taxon>
        <taxon>Micrococcales</taxon>
        <taxon>Intrasporangiaceae</taxon>
        <taxon>Arsenicicoccus</taxon>
    </lineage>
</organism>
<evidence type="ECO:0000313" key="3">
    <source>
        <dbReference type="Proteomes" id="UP001157109"/>
    </source>
</evidence>
<sequence>MDLDAQPLGEVQVVLDQCVLGAVPAAGHALAALEAASALGPGAPEVGVRAGTTRLLRPVAPVEHPDRREPERGPHAEPLADLADDLVGRGEGGVRDDTEHPPGLVVEGGELGLPVRDGTPLRVPVERVVRRLVERVRVVERTTSDARPGQDEHVVVAALRHARMLARKATDR</sequence>
<accession>A0ABQ6HX26</accession>
<dbReference type="EMBL" id="BSUJ01000005">
    <property type="protein sequence ID" value="GMA22125.1"/>
    <property type="molecule type" value="Genomic_DNA"/>
</dbReference>
<dbReference type="Proteomes" id="UP001157109">
    <property type="component" value="Unassembled WGS sequence"/>
</dbReference>
<evidence type="ECO:0000313" key="2">
    <source>
        <dbReference type="EMBL" id="GMA22125.1"/>
    </source>
</evidence>